<dbReference type="EMBL" id="BPLQ01004844">
    <property type="protein sequence ID" value="GIY10987.1"/>
    <property type="molecule type" value="Genomic_DNA"/>
</dbReference>
<comment type="caution">
    <text evidence="1">The sequence shown here is derived from an EMBL/GenBank/DDBJ whole genome shotgun (WGS) entry which is preliminary data.</text>
</comment>
<proteinExistence type="predicted"/>
<evidence type="ECO:0000313" key="2">
    <source>
        <dbReference type="Proteomes" id="UP001054837"/>
    </source>
</evidence>
<evidence type="ECO:0008006" key="3">
    <source>
        <dbReference type="Google" id="ProtNLM"/>
    </source>
</evidence>
<gene>
    <name evidence="1" type="ORF">CDAR_108921</name>
</gene>
<reference evidence="1 2" key="1">
    <citation type="submission" date="2021-06" db="EMBL/GenBank/DDBJ databases">
        <title>Caerostris darwini draft genome.</title>
        <authorList>
            <person name="Kono N."/>
            <person name="Arakawa K."/>
        </authorList>
    </citation>
    <scope>NUCLEOTIDE SEQUENCE [LARGE SCALE GENOMIC DNA]</scope>
</reference>
<evidence type="ECO:0000313" key="1">
    <source>
        <dbReference type="EMBL" id="GIY10987.1"/>
    </source>
</evidence>
<accession>A0AAV4QP18</accession>
<organism evidence="1 2">
    <name type="scientific">Caerostris darwini</name>
    <dbReference type="NCBI Taxonomy" id="1538125"/>
    <lineage>
        <taxon>Eukaryota</taxon>
        <taxon>Metazoa</taxon>
        <taxon>Ecdysozoa</taxon>
        <taxon>Arthropoda</taxon>
        <taxon>Chelicerata</taxon>
        <taxon>Arachnida</taxon>
        <taxon>Araneae</taxon>
        <taxon>Araneomorphae</taxon>
        <taxon>Entelegynae</taxon>
        <taxon>Araneoidea</taxon>
        <taxon>Araneidae</taxon>
        <taxon>Caerostris</taxon>
    </lineage>
</organism>
<keyword evidence="2" id="KW-1185">Reference proteome</keyword>
<dbReference type="AlphaFoldDB" id="A0AAV4QP18"/>
<name>A0AAV4QP18_9ARAC</name>
<dbReference type="Proteomes" id="UP001054837">
    <property type="component" value="Unassembled WGS sequence"/>
</dbReference>
<sequence length="97" mass="11294">MQKKGKKYRYWVIITSTITSSTANLTCSMEIKNSTQENPISSTFDTTWRTSLLSLMEKSKAAKAKSPLLYRYAKRNKRHCNSMQKFCNVNNKNRCMQ</sequence>
<protein>
    <recommendedName>
        <fullName evidence="3">Secreted protein</fullName>
    </recommendedName>
</protein>